<evidence type="ECO:0000313" key="5">
    <source>
        <dbReference type="Proteomes" id="UP000011744"/>
    </source>
</evidence>
<dbReference type="InterPro" id="IPR001789">
    <property type="entry name" value="Sig_transdc_resp-reg_receiver"/>
</dbReference>
<dbReference type="SUPFAM" id="SSF103039">
    <property type="entry name" value="CheC-like"/>
    <property type="match status" value="1"/>
</dbReference>
<protein>
    <submittedName>
        <fullName evidence="4">Response regulator</fullName>
    </submittedName>
</protein>
<keyword evidence="5" id="KW-1185">Reference proteome</keyword>
<evidence type="ECO:0000256" key="1">
    <source>
        <dbReference type="ARBA" id="ARBA00022500"/>
    </source>
</evidence>
<dbReference type="Gene3D" id="3.40.50.2300">
    <property type="match status" value="1"/>
</dbReference>
<dbReference type="SMART" id="SM00448">
    <property type="entry name" value="REC"/>
    <property type="match status" value="1"/>
</dbReference>
<accession>M3A5A6</accession>
<reference evidence="4 5" key="1">
    <citation type="journal article" date="2014" name="Genome Announc.">
        <title>Draft Genome Sequence of Magnetospirillum sp. Strain SO-1, a Freshwater Magnetotactic Bacterium Isolated from the Ol'khovka River, Russia.</title>
        <authorList>
            <person name="Grouzdev D.S."/>
            <person name="Dziuba M.V."/>
            <person name="Sukhacheva M.S."/>
            <person name="Mardanov A.V."/>
            <person name="Beletskiy A.V."/>
            <person name="Kuznetsov B.B."/>
            <person name="Skryabin K.G."/>
        </authorList>
    </citation>
    <scope>NUCLEOTIDE SEQUENCE [LARGE SCALE GENOMIC DNA]</scope>
    <source>
        <strain evidence="4 5">SO-1</strain>
    </source>
</reference>
<dbReference type="STRING" id="1244869.H261_22523"/>
<evidence type="ECO:0000256" key="2">
    <source>
        <dbReference type="PROSITE-ProRule" id="PRU00169"/>
    </source>
</evidence>
<dbReference type="Pfam" id="PF13690">
    <property type="entry name" value="CheX"/>
    <property type="match status" value="1"/>
</dbReference>
<keyword evidence="2" id="KW-0597">Phosphoprotein</keyword>
<proteinExistence type="predicted"/>
<dbReference type="Proteomes" id="UP000011744">
    <property type="component" value="Unassembled WGS sequence"/>
</dbReference>
<dbReference type="AlphaFoldDB" id="M3A5A6"/>
<dbReference type="PATRIC" id="fig|1244869.3.peg.4410"/>
<dbReference type="OrthoDB" id="5292887at2"/>
<keyword evidence="1" id="KW-0145">Chemotaxis</keyword>
<dbReference type="SUPFAM" id="SSF52172">
    <property type="entry name" value="CheY-like"/>
    <property type="match status" value="1"/>
</dbReference>
<dbReference type="PANTHER" id="PTHR43228">
    <property type="entry name" value="TWO-COMPONENT RESPONSE REGULATOR"/>
    <property type="match status" value="1"/>
</dbReference>
<evidence type="ECO:0000259" key="3">
    <source>
        <dbReference type="PROSITE" id="PS50110"/>
    </source>
</evidence>
<dbReference type="GO" id="GO:0000160">
    <property type="term" value="P:phosphorelay signal transduction system"/>
    <property type="evidence" value="ECO:0007669"/>
    <property type="project" value="InterPro"/>
</dbReference>
<dbReference type="eggNOG" id="COG2197">
    <property type="taxonomic scope" value="Bacteria"/>
</dbReference>
<feature type="modified residue" description="4-aspartylphosphate" evidence="2">
    <location>
        <position position="236"/>
    </location>
</feature>
<organism evidence="4 5">
    <name type="scientific">Paramagnetospirillum caucaseum</name>
    <dbReference type="NCBI Taxonomy" id="1244869"/>
    <lineage>
        <taxon>Bacteria</taxon>
        <taxon>Pseudomonadati</taxon>
        <taxon>Pseudomonadota</taxon>
        <taxon>Alphaproteobacteria</taxon>
        <taxon>Rhodospirillales</taxon>
        <taxon>Magnetospirillaceae</taxon>
        <taxon>Paramagnetospirillum</taxon>
    </lineage>
</organism>
<dbReference type="InterPro" id="IPR028051">
    <property type="entry name" value="CheX-like_dom"/>
</dbReference>
<gene>
    <name evidence="4" type="ORF">H261_22523</name>
</gene>
<dbReference type="Gene3D" id="3.40.1550.10">
    <property type="entry name" value="CheC-like"/>
    <property type="match status" value="1"/>
</dbReference>
<dbReference type="GO" id="GO:0006935">
    <property type="term" value="P:chemotaxis"/>
    <property type="evidence" value="ECO:0007669"/>
    <property type="project" value="UniProtKB-KW"/>
</dbReference>
<dbReference type="EMBL" id="AONQ01000125">
    <property type="protein sequence ID" value="EME67639.1"/>
    <property type="molecule type" value="Genomic_DNA"/>
</dbReference>
<dbReference type="InterPro" id="IPR052048">
    <property type="entry name" value="ST_Response_Regulator"/>
</dbReference>
<evidence type="ECO:0000313" key="4">
    <source>
        <dbReference type="EMBL" id="EME67639.1"/>
    </source>
</evidence>
<dbReference type="Pfam" id="PF00072">
    <property type="entry name" value="Response_reg"/>
    <property type="match status" value="1"/>
</dbReference>
<dbReference type="InterPro" id="IPR028976">
    <property type="entry name" value="CheC-like_sf"/>
</dbReference>
<dbReference type="InterPro" id="IPR011006">
    <property type="entry name" value="CheY-like_superfamily"/>
</dbReference>
<dbReference type="eggNOG" id="COG1406">
    <property type="taxonomic scope" value="Bacteria"/>
</dbReference>
<comment type="caution">
    <text evidence="4">The sequence shown here is derived from an EMBL/GenBank/DDBJ whole genome shotgun (WGS) entry which is preliminary data.</text>
</comment>
<name>M3A5A6_9PROT</name>
<dbReference type="PANTHER" id="PTHR43228:SF1">
    <property type="entry name" value="TWO-COMPONENT RESPONSE REGULATOR ARR22"/>
    <property type="match status" value="1"/>
</dbReference>
<feature type="domain" description="Response regulatory" evidence="3">
    <location>
        <begin position="186"/>
        <end position="301"/>
    </location>
</feature>
<sequence>MTFNRLKFPSAMAAVLTRTRDYLQDEIGLKVSRAKPRTGNVDALQLRDITAVVCTDGPVKLLIAFSFQRGLLEHMREVVTADLDVRPEERELFLRETAAETINSILGHATADLAEEGNDMRLSPPIVLDEEKNILRPKKAIFTSIQMATNRGTLDLNLIGPAEMFDQNLNILDAEDARGGNMHPLKVMIVDDSLLTIRTLTGMLSEQGHLVVQTAASGAQALDAYRQVKPDLVTMDITMPDMDGIEATDGILKEFPEANIIMVTSHGQQGMVMKAVKAGAKGYVLKPIKPEKLREMIARVFKT</sequence>
<dbReference type="PROSITE" id="PS50110">
    <property type="entry name" value="RESPONSE_REGULATORY"/>
    <property type="match status" value="1"/>
</dbReference>